<dbReference type="AlphaFoldDB" id="A0A2K9NT86"/>
<reference evidence="1 2" key="1">
    <citation type="submission" date="2018-01" db="EMBL/GenBank/DDBJ databases">
        <title>Complete genome sequence of Bacteriovorax stolpii DSM12778.</title>
        <authorList>
            <person name="Tang B."/>
            <person name="Chang J."/>
        </authorList>
    </citation>
    <scope>NUCLEOTIDE SEQUENCE [LARGE SCALE GENOMIC DNA]</scope>
    <source>
        <strain evidence="1 2">DSM 12778</strain>
    </source>
</reference>
<dbReference type="EMBL" id="CP025704">
    <property type="protein sequence ID" value="AUN98697.1"/>
    <property type="molecule type" value="Genomic_DNA"/>
</dbReference>
<dbReference type="Pfam" id="PF11736">
    <property type="entry name" value="DUF3299"/>
    <property type="match status" value="1"/>
</dbReference>
<proteinExistence type="predicted"/>
<dbReference type="KEGG" id="bsto:C0V70_11405"/>
<keyword evidence="2" id="KW-1185">Reference proteome</keyword>
<evidence type="ECO:0000313" key="1">
    <source>
        <dbReference type="EMBL" id="AUN98697.1"/>
    </source>
</evidence>
<dbReference type="Gene3D" id="2.40.50.870">
    <property type="entry name" value="Protein of unknown function (DUF3299)"/>
    <property type="match status" value="1"/>
</dbReference>
<organism evidence="1 2">
    <name type="scientific">Bacteriovorax stolpii</name>
    <name type="common">Bdellovibrio stolpii</name>
    <dbReference type="NCBI Taxonomy" id="960"/>
    <lineage>
        <taxon>Bacteria</taxon>
        <taxon>Pseudomonadati</taxon>
        <taxon>Bdellovibrionota</taxon>
        <taxon>Bacteriovoracia</taxon>
        <taxon>Bacteriovoracales</taxon>
        <taxon>Bacteriovoracaceae</taxon>
        <taxon>Bacteriovorax</taxon>
    </lineage>
</organism>
<dbReference type="OrthoDB" id="5294203at2"/>
<evidence type="ECO:0000313" key="2">
    <source>
        <dbReference type="Proteomes" id="UP000235584"/>
    </source>
</evidence>
<protein>
    <submittedName>
        <fullName evidence="1">Uncharacterized protein</fullName>
    </submittedName>
</protein>
<dbReference type="InterPro" id="IPR021727">
    <property type="entry name" value="DUF3299"/>
</dbReference>
<sequence>MKKTMLTGALTLLVSMSAFALDVPWETLKTLDFDTKTKKNVIKPELQKVLGKEVTIKGFMMPLDYEAKEIVEFLFMPYVPACMHVPPPPPNQLVLVKMKKGSKVKPSFYPIELTGKLAVETNADLESSFKMEGLKMKELKTYTPPSPQGAHP</sequence>
<dbReference type="RefSeq" id="WP_102243988.1">
    <property type="nucleotide sequence ID" value="NZ_CP025704.1"/>
</dbReference>
<name>A0A2K9NT86_BACTC</name>
<gene>
    <name evidence="1" type="ORF">C0V70_11405</name>
</gene>
<accession>A0A2K9NT86</accession>
<dbReference type="Proteomes" id="UP000235584">
    <property type="component" value="Chromosome"/>
</dbReference>